<protein>
    <recommendedName>
        <fullName evidence="2">DUF6545 domain-containing protein</fullName>
    </recommendedName>
</protein>
<accession>A0A7W7HP54</accession>
<name>A0A7W7HP54_9ACTN</name>
<comment type="caution">
    <text evidence="3">The sequence shown here is derived from an EMBL/GenBank/DDBJ whole genome shotgun (WGS) entry which is preliminary data.</text>
</comment>
<organism evidence="3 4">
    <name type="scientific">Actinoplanes lobatus</name>
    <dbReference type="NCBI Taxonomy" id="113568"/>
    <lineage>
        <taxon>Bacteria</taxon>
        <taxon>Bacillati</taxon>
        <taxon>Actinomycetota</taxon>
        <taxon>Actinomycetes</taxon>
        <taxon>Micromonosporales</taxon>
        <taxon>Micromonosporaceae</taxon>
        <taxon>Actinoplanes</taxon>
    </lineage>
</organism>
<dbReference type="Pfam" id="PF20182">
    <property type="entry name" value="DUF6545"/>
    <property type="match status" value="1"/>
</dbReference>
<evidence type="ECO:0000313" key="4">
    <source>
        <dbReference type="Proteomes" id="UP000590511"/>
    </source>
</evidence>
<gene>
    <name evidence="3" type="ORF">BJ964_008280</name>
</gene>
<reference evidence="3 4" key="1">
    <citation type="submission" date="2020-08" db="EMBL/GenBank/DDBJ databases">
        <title>Sequencing the genomes of 1000 actinobacteria strains.</title>
        <authorList>
            <person name="Klenk H.-P."/>
        </authorList>
    </citation>
    <scope>NUCLEOTIDE SEQUENCE [LARGE SCALE GENOMIC DNA]</scope>
    <source>
        <strain evidence="3 4">DSM 43150</strain>
    </source>
</reference>
<dbReference type="NCBIfam" id="NF042915">
    <property type="entry name" value="MAB_1171c_fam"/>
    <property type="match status" value="1"/>
</dbReference>
<evidence type="ECO:0000259" key="2">
    <source>
        <dbReference type="Pfam" id="PF20182"/>
    </source>
</evidence>
<feature type="transmembrane region" description="Helical" evidence="1">
    <location>
        <begin position="141"/>
        <end position="158"/>
    </location>
</feature>
<evidence type="ECO:0000313" key="3">
    <source>
        <dbReference type="EMBL" id="MBB4754119.1"/>
    </source>
</evidence>
<proteinExistence type="predicted"/>
<feature type="transmembrane region" description="Helical" evidence="1">
    <location>
        <begin position="35"/>
        <end position="53"/>
    </location>
</feature>
<feature type="transmembrane region" description="Helical" evidence="1">
    <location>
        <begin position="6"/>
        <end position="23"/>
    </location>
</feature>
<keyword evidence="1" id="KW-0472">Membrane</keyword>
<feature type="transmembrane region" description="Helical" evidence="1">
    <location>
        <begin position="220"/>
        <end position="250"/>
    </location>
</feature>
<dbReference type="RefSeq" id="WP_188125729.1">
    <property type="nucleotide sequence ID" value="NZ_BOMP01000055.1"/>
</dbReference>
<dbReference type="InterPro" id="IPR050039">
    <property type="entry name" value="MAB_1171c-like"/>
</dbReference>
<evidence type="ECO:0000256" key="1">
    <source>
        <dbReference type="SAM" id="Phobius"/>
    </source>
</evidence>
<keyword evidence="1" id="KW-0812">Transmembrane</keyword>
<dbReference type="AlphaFoldDB" id="A0A7W7HP54"/>
<feature type="transmembrane region" description="Helical" evidence="1">
    <location>
        <begin position="106"/>
        <end position="129"/>
    </location>
</feature>
<dbReference type="InterPro" id="IPR046675">
    <property type="entry name" value="DUF6545"/>
</dbReference>
<dbReference type="EMBL" id="JACHNC010000001">
    <property type="protein sequence ID" value="MBB4754119.1"/>
    <property type="molecule type" value="Genomic_DNA"/>
</dbReference>
<sequence length="396" mass="42455">MAVAMAPVLLAGIAAALWIAVFNKMLQLWRAPEDLPLRALGACVVSATLTFTVNLPPLGPLLDNAGDGVRKVVINVGTMAAAYFLLAFFTYSVRGPAARHAVRWQAVPLTAGILVAVGAWALAPAVVRADPAGATNGTDPHATVFVVAVLGYMAYAHSQSLRWSIAYVRVAATARLRRSLLVISLAVGAFLVADATKSLLSVLQFVTGPPAVLADVFNIVYLAGVGIGALAFVVGVSHAAFSGMLAAWPLRRAHRLRYRELEPLWSLMNEEFPHLTLGRVPATSWSGRLGSGGVHYRFYRRVIEIRDGLVQLAPYYDRSRTGRVPAGSEPAVWALLIHGALRAKRTESPVVEAEPVLVPGGDDLESDARLLADIAREVARIRSEPPRDRSDRARAT</sequence>
<feature type="transmembrane region" description="Helical" evidence="1">
    <location>
        <begin position="73"/>
        <end position="94"/>
    </location>
</feature>
<dbReference type="Proteomes" id="UP000590511">
    <property type="component" value="Unassembled WGS sequence"/>
</dbReference>
<feature type="domain" description="DUF6545" evidence="2">
    <location>
        <begin position="253"/>
        <end position="377"/>
    </location>
</feature>
<feature type="transmembrane region" description="Helical" evidence="1">
    <location>
        <begin position="179"/>
        <end position="200"/>
    </location>
</feature>
<keyword evidence="1" id="KW-1133">Transmembrane helix</keyword>